<dbReference type="PANTHER" id="PTHR46470">
    <property type="entry name" value="N-ACYLNEURAMINATE-9-PHOSPHATASE"/>
    <property type="match status" value="1"/>
</dbReference>
<name>A0A2Z2I0U1_9EURY</name>
<evidence type="ECO:0000256" key="2">
    <source>
        <dbReference type="ARBA" id="ARBA00007958"/>
    </source>
</evidence>
<proteinExistence type="inferred from homology"/>
<organism evidence="6 7">
    <name type="scientific">Natrarchaeobaculum aegyptiacum</name>
    <dbReference type="NCBI Taxonomy" id="745377"/>
    <lineage>
        <taxon>Archaea</taxon>
        <taxon>Methanobacteriati</taxon>
        <taxon>Methanobacteriota</taxon>
        <taxon>Stenosarchaea group</taxon>
        <taxon>Halobacteria</taxon>
        <taxon>Halobacteriales</taxon>
        <taxon>Natrialbaceae</taxon>
        <taxon>Natrarchaeobaculum</taxon>
    </lineage>
</organism>
<dbReference type="GeneID" id="32895794"/>
<dbReference type="NCBIfam" id="TIGR01509">
    <property type="entry name" value="HAD-SF-IA-v3"/>
    <property type="match status" value="1"/>
</dbReference>
<dbReference type="InterPro" id="IPR036412">
    <property type="entry name" value="HAD-like_sf"/>
</dbReference>
<keyword evidence="3" id="KW-0479">Metal-binding</keyword>
<dbReference type="InterPro" id="IPR051400">
    <property type="entry name" value="HAD-like_hydrolase"/>
</dbReference>
<dbReference type="SFLD" id="SFLDG01129">
    <property type="entry name" value="C1.5:_HAD__Beta-PGM__Phosphata"/>
    <property type="match status" value="1"/>
</dbReference>
<dbReference type="InterPro" id="IPR006439">
    <property type="entry name" value="HAD-SF_hydro_IA"/>
</dbReference>
<dbReference type="PRINTS" id="PR00413">
    <property type="entry name" value="HADHALOGNASE"/>
</dbReference>
<dbReference type="SFLD" id="SFLDS00003">
    <property type="entry name" value="Haloacid_Dehalogenase"/>
    <property type="match status" value="1"/>
</dbReference>
<evidence type="ECO:0000313" key="7">
    <source>
        <dbReference type="Proteomes" id="UP000250088"/>
    </source>
</evidence>
<dbReference type="Proteomes" id="UP000250088">
    <property type="component" value="Chromosome"/>
</dbReference>
<dbReference type="NCBIfam" id="TIGR01549">
    <property type="entry name" value="HAD-SF-IA-v1"/>
    <property type="match status" value="1"/>
</dbReference>
<dbReference type="InterPro" id="IPR023214">
    <property type="entry name" value="HAD_sf"/>
</dbReference>
<accession>A0A2Z2I0U1</accession>
<dbReference type="OrthoDB" id="131325at2157"/>
<comment type="cofactor">
    <cofactor evidence="1">
        <name>Mg(2+)</name>
        <dbReference type="ChEBI" id="CHEBI:18420"/>
    </cofactor>
</comment>
<dbReference type="EMBL" id="CP019893">
    <property type="protein sequence ID" value="ARS91244.1"/>
    <property type="molecule type" value="Genomic_DNA"/>
</dbReference>
<dbReference type="SUPFAM" id="SSF56784">
    <property type="entry name" value="HAD-like"/>
    <property type="match status" value="1"/>
</dbReference>
<dbReference type="GO" id="GO:0044281">
    <property type="term" value="P:small molecule metabolic process"/>
    <property type="evidence" value="ECO:0007669"/>
    <property type="project" value="UniProtKB-ARBA"/>
</dbReference>
<sequence length="221" mass="23827">MPQAVVFDLDYTLAVPTRDRATILEEAAAAADAPSLSREAYLEAHRRNLTRETREPIFADLLDDHDADAEVDPATLATAYRETIADALEPLPGVEELLASLRESYHVGLLTNGPIVAQRDKLETLGWEEAFDAALVTGELEAGKPDPRAFEAIASELDVEPAEAVYVGDEVDADVRGATNAGMAVVQVLLEDGPEPDPRAVAHVSQHDIATELPAVLERLE</sequence>
<keyword evidence="4 6" id="KW-0378">Hydrolase</keyword>
<evidence type="ECO:0000256" key="3">
    <source>
        <dbReference type="ARBA" id="ARBA00022723"/>
    </source>
</evidence>
<dbReference type="RefSeq" id="WP_086889613.1">
    <property type="nucleotide sequence ID" value="NZ_CP019893.1"/>
</dbReference>
<evidence type="ECO:0000256" key="4">
    <source>
        <dbReference type="ARBA" id="ARBA00022801"/>
    </source>
</evidence>
<evidence type="ECO:0000313" key="6">
    <source>
        <dbReference type="EMBL" id="ARS91244.1"/>
    </source>
</evidence>
<dbReference type="GO" id="GO:0046872">
    <property type="term" value="F:metal ion binding"/>
    <property type="evidence" value="ECO:0007669"/>
    <property type="project" value="UniProtKB-KW"/>
</dbReference>
<dbReference type="PANTHER" id="PTHR46470:SF2">
    <property type="entry name" value="GLYCERALDEHYDE 3-PHOSPHATE PHOSPHATASE"/>
    <property type="match status" value="1"/>
</dbReference>
<dbReference type="KEGG" id="naj:B1756_16930"/>
<keyword evidence="7" id="KW-1185">Reference proteome</keyword>
<comment type="similarity">
    <text evidence="2">Belongs to the HAD-like hydrolase superfamily.</text>
</comment>
<gene>
    <name evidence="6" type="ORF">B1756_16930</name>
</gene>
<protein>
    <submittedName>
        <fullName evidence="6">HAD family hydrolase</fullName>
    </submittedName>
</protein>
<keyword evidence="5" id="KW-0460">Magnesium</keyword>
<dbReference type="AlphaFoldDB" id="A0A2Z2I0U1"/>
<dbReference type="Gene3D" id="1.20.120.710">
    <property type="entry name" value="Haloacid dehalogenase hydrolase-like domain"/>
    <property type="match status" value="1"/>
</dbReference>
<dbReference type="Pfam" id="PF00702">
    <property type="entry name" value="Hydrolase"/>
    <property type="match status" value="1"/>
</dbReference>
<evidence type="ECO:0000256" key="5">
    <source>
        <dbReference type="ARBA" id="ARBA00022842"/>
    </source>
</evidence>
<dbReference type="Gene3D" id="3.40.50.1000">
    <property type="entry name" value="HAD superfamily/HAD-like"/>
    <property type="match status" value="1"/>
</dbReference>
<evidence type="ECO:0000256" key="1">
    <source>
        <dbReference type="ARBA" id="ARBA00001946"/>
    </source>
</evidence>
<reference evidence="7" key="1">
    <citation type="submission" date="2017-02" db="EMBL/GenBank/DDBJ databases">
        <title>Natronthermophilus aegyptiacus gen. nov.,sp. nov., an aerobic, extremely halophilic alkalithermophilic archaeon isolated from the athalassohaline Wadi An Natrun, Egypt.</title>
        <authorList>
            <person name="Zhao B."/>
        </authorList>
    </citation>
    <scope>NUCLEOTIDE SEQUENCE [LARGE SCALE GENOMIC DNA]</scope>
    <source>
        <strain evidence="7">JW/NM-HA 15</strain>
    </source>
</reference>
<dbReference type="GO" id="GO:0016791">
    <property type="term" value="F:phosphatase activity"/>
    <property type="evidence" value="ECO:0007669"/>
    <property type="project" value="TreeGrafter"/>
</dbReference>